<dbReference type="OrthoDB" id="9812921at2"/>
<dbReference type="InterPro" id="IPR029058">
    <property type="entry name" value="AB_hydrolase_fold"/>
</dbReference>
<dbReference type="GO" id="GO:0006508">
    <property type="term" value="P:proteolysis"/>
    <property type="evidence" value="ECO:0007669"/>
    <property type="project" value="InterPro"/>
</dbReference>
<dbReference type="RefSeq" id="WP_073220962.1">
    <property type="nucleotide sequence ID" value="NZ_FNNS01000025.1"/>
</dbReference>
<keyword evidence="3" id="KW-0645">Protease</keyword>
<dbReference type="InterPro" id="IPR001375">
    <property type="entry name" value="Peptidase_S9_cat"/>
</dbReference>
<feature type="domain" description="Peptidase S9 prolyl oligopeptidase catalytic" evidence="2">
    <location>
        <begin position="675"/>
        <end position="840"/>
    </location>
</feature>
<dbReference type="AlphaFoldDB" id="A0A1M6MHU9"/>
<dbReference type="GO" id="GO:0004252">
    <property type="term" value="F:serine-type endopeptidase activity"/>
    <property type="evidence" value="ECO:0007669"/>
    <property type="project" value="TreeGrafter"/>
</dbReference>
<accession>A0A1M6MHU9</accession>
<evidence type="ECO:0000313" key="4">
    <source>
        <dbReference type="Proteomes" id="UP000184172"/>
    </source>
</evidence>
<sequence length="841" mass="97787">MMKIKLVIIINLIFQMASSQNLLNTSDYGTWEYIYNGEISNDGQWYFYHSEYKTALDTLTIKEISGDKEYKIPNGKEGLFSDNSRFFTAFIGNYQLQIIDLLKDSKTILDNIQNRSFSTDDRFLILTQRGKEAPNLLIKHLGLGTEISIPQVIEFQINPIKNEIALVMKNRGEFSVNILNLNTYSLNSIRENKGCQYINLVWSEDGSHLVVLESKISDSSNAQKILHFSGFKNKKIKLDSFTALQNQLIEDNSLDISPNGDLVYFKCTPPTNSSESIIPNGVQVWKTSDKLIYPMRKINNLLEPPPISWVWNSSTNRNSQITDTIQTQVIKINNDYILKYDELAYEPQYKYVVDVDLYLHNLNTDESKLLLEKQKPNEVFIDPSGNNIVFFKKNDWWVYNVTSQKSINLSKSIGLSFLDIDNDRVDKKIPFSKRIKWVEGENSILVCDEFDVWKLSLDGNRKEKLTNGREIQRKYRLFIDFRNSKNIKQNIVNLQRGFLLQATDENRNSGYFLWQPQKELKELTFGPFLADQIKWNENLDYFTFRIQAYDLPPKIIFYNRPNNTLQTLFESNANQIRKNWGKAELLSFTMKNGESSKVCLIYPVNYDPTKTYPMIVSIYEKQTERMHEFIPISWLSGSGFNPAHYALDGYFVLMPDISYEIGNVGVSANEYVNESVDFAIWKENIDREKIGIIGHSFGGYETAFIITQTDRFAAAVAGAAVTDMVTFYHTINWNTGQEEMFRFEDYQMRMGSSYFKIKNKYLNNSPFHNIENVSTPLLLWSGENDLHINFNESIRFYLALRRLKKNAKLLLLENEAHVIVNMDKKNYLSKSIKDWFDKYCK</sequence>
<dbReference type="STRING" id="797419.SAMN05216556_12530"/>
<protein>
    <submittedName>
        <fullName evidence="3">Dipeptidyl aminopeptidase/acylaminoacyl peptidase</fullName>
    </submittedName>
</protein>
<dbReference type="EMBL" id="FQYV01000027">
    <property type="protein sequence ID" value="SHJ82966.1"/>
    <property type="molecule type" value="Genomic_DNA"/>
</dbReference>
<dbReference type="Pfam" id="PF00326">
    <property type="entry name" value="Peptidase_S9"/>
    <property type="match status" value="1"/>
</dbReference>
<name>A0A1M6MHU9_9FLAO</name>
<evidence type="ECO:0000259" key="2">
    <source>
        <dbReference type="Pfam" id="PF00326"/>
    </source>
</evidence>
<dbReference type="Proteomes" id="UP000184172">
    <property type="component" value="Unassembled WGS sequence"/>
</dbReference>
<proteinExistence type="predicted"/>
<keyword evidence="3" id="KW-0031">Aminopeptidase</keyword>
<dbReference type="SUPFAM" id="SSF82171">
    <property type="entry name" value="DPP6 N-terminal domain-like"/>
    <property type="match status" value="1"/>
</dbReference>
<reference evidence="4" key="1">
    <citation type="submission" date="2016-11" db="EMBL/GenBank/DDBJ databases">
        <authorList>
            <person name="Varghese N."/>
            <person name="Submissions S."/>
        </authorList>
    </citation>
    <scope>NUCLEOTIDE SEQUENCE [LARGE SCALE GENOMIC DNA]</scope>
    <source>
        <strain evidence="4">DSM 26349</strain>
    </source>
</reference>
<gene>
    <name evidence="3" type="ORF">SAMN04487908_12728</name>
</gene>
<dbReference type="SUPFAM" id="SSF53474">
    <property type="entry name" value="alpha/beta-Hydrolases"/>
    <property type="match status" value="1"/>
</dbReference>
<evidence type="ECO:0000256" key="1">
    <source>
        <dbReference type="ARBA" id="ARBA00022801"/>
    </source>
</evidence>
<dbReference type="GO" id="GO:0004177">
    <property type="term" value="F:aminopeptidase activity"/>
    <property type="evidence" value="ECO:0007669"/>
    <property type="project" value="UniProtKB-KW"/>
</dbReference>
<organism evidence="3 4">
    <name type="scientific">Aequorivita viscosa</name>
    <dbReference type="NCBI Taxonomy" id="797419"/>
    <lineage>
        <taxon>Bacteria</taxon>
        <taxon>Pseudomonadati</taxon>
        <taxon>Bacteroidota</taxon>
        <taxon>Flavobacteriia</taxon>
        <taxon>Flavobacteriales</taxon>
        <taxon>Flavobacteriaceae</taxon>
        <taxon>Aequorivita</taxon>
    </lineage>
</organism>
<dbReference type="Gene3D" id="3.40.50.1820">
    <property type="entry name" value="alpha/beta hydrolase"/>
    <property type="match status" value="1"/>
</dbReference>
<keyword evidence="4" id="KW-1185">Reference proteome</keyword>
<evidence type="ECO:0000313" key="3">
    <source>
        <dbReference type="EMBL" id="SHJ82966.1"/>
    </source>
</evidence>
<keyword evidence="1" id="KW-0378">Hydrolase</keyword>
<dbReference type="PANTHER" id="PTHR42776">
    <property type="entry name" value="SERINE PEPTIDASE S9 FAMILY MEMBER"/>
    <property type="match status" value="1"/>
</dbReference>
<dbReference type="PANTHER" id="PTHR42776:SF27">
    <property type="entry name" value="DIPEPTIDYL PEPTIDASE FAMILY MEMBER 6"/>
    <property type="match status" value="1"/>
</dbReference>